<dbReference type="PANTHER" id="PTHR30437">
    <property type="entry name" value="TRANSCRIPTION ELONGATION FACTOR GREA"/>
    <property type="match status" value="1"/>
</dbReference>
<dbReference type="GO" id="GO:0070063">
    <property type="term" value="F:RNA polymerase binding"/>
    <property type="evidence" value="ECO:0007669"/>
    <property type="project" value="InterPro"/>
</dbReference>
<keyword evidence="3 8" id="KW-0805">Transcription regulation</keyword>
<dbReference type="PROSITE" id="PS00829">
    <property type="entry name" value="GREAB_1"/>
    <property type="match status" value="1"/>
</dbReference>
<dbReference type="FunFam" id="3.10.50.30:FF:000001">
    <property type="entry name" value="Transcription elongation factor GreA"/>
    <property type="match status" value="1"/>
</dbReference>
<evidence type="ECO:0000313" key="12">
    <source>
        <dbReference type="EMBL" id="KJJ85980.1"/>
    </source>
</evidence>
<feature type="domain" description="Transcription elongation factor GreA/GreB C-terminal" evidence="10">
    <location>
        <begin position="83"/>
        <end position="157"/>
    </location>
</feature>
<dbReference type="AlphaFoldDB" id="A0A0F0CX01"/>
<dbReference type="Gene3D" id="1.10.287.180">
    <property type="entry name" value="Transcription elongation factor, GreA/GreB, N-terminal domain"/>
    <property type="match status" value="1"/>
</dbReference>
<keyword evidence="5 8" id="KW-0804">Transcription</keyword>
<evidence type="ECO:0000256" key="8">
    <source>
        <dbReference type="HAMAP-Rule" id="MF_00105"/>
    </source>
</evidence>
<keyword evidence="12" id="KW-0648">Protein biosynthesis</keyword>
<dbReference type="NCBIfam" id="NF001263">
    <property type="entry name" value="PRK00226.1-4"/>
    <property type="match status" value="1"/>
</dbReference>
<dbReference type="InterPro" id="IPR001437">
    <property type="entry name" value="Tscrpt_elong_fac_GreA/B_C"/>
</dbReference>
<dbReference type="SUPFAM" id="SSF54534">
    <property type="entry name" value="FKBP-like"/>
    <property type="match status" value="1"/>
</dbReference>
<dbReference type="NCBIfam" id="NF001261">
    <property type="entry name" value="PRK00226.1-2"/>
    <property type="match status" value="1"/>
</dbReference>
<dbReference type="GO" id="GO:0003746">
    <property type="term" value="F:translation elongation factor activity"/>
    <property type="evidence" value="ECO:0007669"/>
    <property type="project" value="UniProtKB-KW"/>
</dbReference>
<dbReference type="Pfam" id="PF01272">
    <property type="entry name" value="GreA_GreB"/>
    <property type="match status" value="1"/>
</dbReference>
<gene>
    <name evidence="8" type="primary">greA</name>
    <name evidence="12" type="ORF">OMAG_000164</name>
</gene>
<dbReference type="PIRSF" id="PIRSF006092">
    <property type="entry name" value="GreA_GreB"/>
    <property type="match status" value="1"/>
</dbReference>
<dbReference type="InterPro" id="IPR018151">
    <property type="entry name" value="TF_GreA/GreB_CS"/>
</dbReference>
<sequence>MGNDKVILTREGYDKLHKELALLKGEKRQEIIRAISEARAQGDLSENAEYDAAKESQAMNEKRIAEIEYVLSRADILDDSRIPKDTALIGATIKMKDLRSKEEFDYMLVSEAEADYDNNKISLSSPVGKALIGHKIGDIIEIKVPAGVLRYEIIGITR</sequence>
<evidence type="ECO:0000256" key="5">
    <source>
        <dbReference type="ARBA" id="ARBA00023163"/>
    </source>
</evidence>
<dbReference type="NCBIfam" id="TIGR01462">
    <property type="entry name" value="greA"/>
    <property type="match status" value="1"/>
</dbReference>
<dbReference type="Gene3D" id="3.10.50.30">
    <property type="entry name" value="Transcription elongation factor, GreA/GreB, C-terminal domain"/>
    <property type="match status" value="1"/>
</dbReference>
<dbReference type="SUPFAM" id="SSF46557">
    <property type="entry name" value="GreA transcript cleavage protein, N-terminal domain"/>
    <property type="match status" value="1"/>
</dbReference>
<evidence type="ECO:0000256" key="7">
    <source>
        <dbReference type="ARBA" id="ARBA00030776"/>
    </source>
</evidence>
<evidence type="ECO:0000313" key="13">
    <source>
        <dbReference type="Proteomes" id="UP000033428"/>
    </source>
</evidence>
<dbReference type="FunFam" id="1.10.287.180:FF:000001">
    <property type="entry name" value="Transcription elongation factor GreA"/>
    <property type="match status" value="1"/>
</dbReference>
<dbReference type="InterPro" id="IPR036805">
    <property type="entry name" value="Tscrpt_elong_fac_GreA/B_N_sf"/>
</dbReference>
<keyword evidence="4 8" id="KW-0238">DNA-binding</keyword>
<evidence type="ECO:0000259" key="11">
    <source>
        <dbReference type="Pfam" id="PF03449"/>
    </source>
</evidence>
<evidence type="ECO:0000256" key="3">
    <source>
        <dbReference type="ARBA" id="ARBA00023015"/>
    </source>
</evidence>
<dbReference type="InterPro" id="IPR023459">
    <property type="entry name" value="Tscrpt_elong_fac_GreA/B_fam"/>
</dbReference>
<evidence type="ECO:0000256" key="4">
    <source>
        <dbReference type="ARBA" id="ARBA00023125"/>
    </source>
</evidence>
<comment type="function">
    <text evidence="6 8 9">Necessary for efficient RNA polymerase transcription elongation past template-encoded arresting sites. The arresting sites in DNA have the property of trapping a certain fraction of elongating RNA polymerases that pass through, resulting in locked ternary complexes. Cleavage of the nascent transcript by cleavage factors such as GreA or GreB allows the resumption of elongation from the new 3'terminus. GreA releases sequences of 2 to 3 nucleotides.</text>
</comment>
<name>A0A0F0CX01_9BACT</name>
<comment type="caution">
    <text evidence="12">The sequence shown here is derived from an EMBL/GenBank/DDBJ whole genome shotgun (WGS) entry which is preliminary data.</text>
</comment>
<accession>A0A0F0CX01</accession>
<keyword evidence="12" id="KW-0251">Elongation factor</keyword>
<dbReference type="PATRIC" id="fig|1609969.3.peg.200"/>
<dbReference type="InterPro" id="IPR022691">
    <property type="entry name" value="Tscrpt_elong_fac_GreA/B_N"/>
</dbReference>
<dbReference type="PANTHER" id="PTHR30437:SF4">
    <property type="entry name" value="TRANSCRIPTION ELONGATION FACTOR GREA"/>
    <property type="match status" value="1"/>
</dbReference>
<feature type="domain" description="Transcription elongation factor GreA/GreB N-terminal" evidence="11">
    <location>
        <begin position="6"/>
        <end position="76"/>
    </location>
</feature>
<evidence type="ECO:0000256" key="1">
    <source>
        <dbReference type="ARBA" id="ARBA00008213"/>
    </source>
</evidence>
<evidence type="ECO:0000256" key="2">
    <source>
        <dbReference type="ARBA" id="ARBA00013729"/>
    </source>
</evidence>
<dbReference type="InterPro" id="IPR006359">
    <property type="entry name" value="Tscrpt_elong_fac_GreA"/>
</dbReference>
<proteinExistence type="inferred from homology"/>
<reference evidence="12 13" key="1">
    <citation type="submission" date="2015-02" db="EMBL/GenBank/DDBJ databases">
        <title>Single-cell genomics of uncultivated deep-branching MTB reveals a conserved set of magnetosome genes.</title>
        <authorList>
            <person name="Kolinko S."/>
            <person name="Richter M."/>
            <person name="Glockner F.O."/>
            <person name="Brachmann A."/>
            <person name="Schuler D."/>
        </authorList>
    </citation>
    <scope>NUCLEOTIDE SEQUENCE [LARGE SCALE GENOMIC DNA]</scope>
    <source>
        <strain evidence="12">SKK-01</strain>
    </source>
</reference>
<dbReference type="GO" id="GO:0006354">
    <property type="term" value="P:DNA-templated transcription elongation"/>
    <property type="evidence" value="ECO:0007669"/>
    <property type="project" value="TreeGrafter"/>
</dbReference>
<evidence type="ECO:0000256" key="9">
    <source>
        <dbReference type="RuleBase" id="RU000556"/>
    </source>
</evidence>
<protein>
    <recommendedName>
        <fullName evidence="2 8">Transcription elongation factor GreA</fullName>
    </recommendedName>
    <alternativeName>
        <fullName evidence="7 8">Transcript cleavage factor GreA</fullName>
    </alternativeName>
</protein>
<comment type="similarity">
    <text evidence="1 8 9">Belongs to the GreA/GreB family.</text>
</comment>
<organism evidence="12 13">
    <name type="scientific">Candidatus Omnitrophus magneticus</name>
    <dbReference type="NCBI Taxonomy" id="1609969"/>
    <lineage>
        <taxon>Bacteria</taxon>
        <taxon>Pseudomonadati</taxon>
        <taxon>Candidatus Omnitrophota</taxon>
        <taxon>Candidatus Omnitrophus</taxon>
    </lineage>
</organism>
<dbReference type="Proteomes" id="UP000033428">
    <property type="component" value="Unassembled WGS sequence"/>
</dbReference>
<dbReference type="GO" id="GO:0003677">
    <property type="term" value="F:DNA binding"/>
    <property type="evidence" value="ECO:0007669"/>
    <property type="project" value="UniProtKB-UniRule"/>
</dbReference>
<dbReference type="EMBL" id="JYNY01000032">
    <property type="protein sequence ID" value="KJJ85980.1"/>
    <property type="molecule type" value="Genomic_DNA"/>
</dbReference>
<dbReference type="HAMAP" id="MF_00105">
    <property type="entry name" value="GreA_GreB"/>
    <property type="match status" value="1"/>
</dbReference>
<evidence type="ECO:0000256" key="6">
    <source>
        <dbReference type="ARBA" id="ARBA00024916"/>
    </source>
</evidence>
<dbReference type="InterPro" id="IPR036953">
    <property type="entry name" value="GreA/GreB_C_sf"/>
</dbReference>
<dbReference type="Pfam" id="PF03449">
    <property type="entry name" value="GreA_GreB_N"/>
    <property type="match status" value="1"/>
</dbReference>
<evidence type="ECO:0000259" key="10">
    <source>
        <dbReference type="Pfam" id="PF01272"/>
    </source>
</evidence>
<dbReference type="InterPro" id="IPR028624">
    <property type="entry name" value="Tscrpt_elong_fac_GreA/B"/>
</dbReference>
<keyword evidence="13" id="KW-1185">Reference proteome</keyword>
<dbReference type="GO" id="GO:0032784">
    <property type="term" value="P:regulation of DNA-templated transcription elongation"/>
    <property type="evidence" value="ECO:0007669"/>
    <property type="project" value="UniProtKB-UniRule"/>
</dbReference>
<dbReference type="PROSITE" id="PS00830">
    <property type="entry name" value="GREAB_2"/>
    <property type="match status" value="1"/>
</dbReference>